<dbReference type="Proteomes" id="UP001497744">
    <property type="component" value="Unassembled WGS sequence"/>
</dbReference>
<dbReference type="PROSITE" id="PS51286">
    <property type="entry name" value="RAP"/>
    <property type="match status" value="1"/>
</dbReference>
<evidence type="ECO:0000256" key="1">
    <source>
        <dbReference type="SAM" id="MobiDB-lite"/>
    </source>
</evidence>
<keyword evidence="4" id="KW-1185">Reference proteome</keyword>
<dbReference type="InterPro" id="IPR058977">
    <property type="entry name" value="RESC8_HEAT"/>
</dbReference>
<dbReference type="GO" id="GO:0005759">
    <property type="term" value="C:mitochondrial matrix"/>
    <property type="evidence" value="ECO:0007669"/>
    <property type="project" value="TreeGrafter"/>
</dbReference>
<name>A0AAV4LYI5_BABCB</name>
<dbReference type="GO" id="GO:0035770">
    <property type="term" value="C:ribonucleoprotein granule"/>
    <property type="evidence" value="ECO:0007669"/>
    <property type="project" value="TreeGrafter"/>
</dbReference>
<feature type="region of interest" description="Disordered" evidence="1">
    <location>
        <begin position="700"/>
        <end position="733"/>
    </location>
</feature>
<dbReference type="GO" id="GO:0044528">
    <property type="term" value="P:regulation of mitochondrial mRNA stability"/>
    <property type="evidence" value="ECO:0007669"/>
    <property type="project" value="TreeGrafter"/>
</dbReference>
<proteinExistence type="predicted"/>
<reference evidence="3 4" key="1">
    <citation type="submission" date="2021-06" db="EMBL/GenBank/DDBJ databases">
        <title>Genome sequence of Babesia caballi.</title>
        <authorList>
            <person name="Yamagishi J."/>
            <person name="Kidaka T."/>
            <person name="Ochi A."/>
        </authorList>
    </citation>
    <scope>NUCLEOTIDE SEQUENCE [LARGE SCALE GENOMIC DNA]</scope>
    <source>
        <strain evidence="3">USDA-D6B2</strain>
    </source>
</reference>
<evidence type="ECO:0000313" key="3">
    <source>
        <dbReference type="EMBL" id="GIX63569.1"/>
    </source>
</evidence>
<evidence type="ECO:0000313" key="4">
    <source>
        <dbReference type="Proteomes" id="UP001497744"/>
    </source>
</evidence>
<accession>A0AAV4LYI5</accession>
<comment type="caution">
    <text evidence="3">The sequence shown here is derived from an EMBL/GenBank/DDBJ whole genome shotgun (WGS) entry which is preliminary data.</text>
</comment>
<feature type="region of interest" description="Disordered" evidence="1">
    <location>
        <begin position="952"/>
        <end position="990"/>
    </location>
</feature>
<organism evidence="3 4">
    <name type="scientific">Babesia caballi</name>
    <dbReference type="NCBI Taxonomy" id="5871"/>
    <lineage>
        <taxon>Eukaryota</taxon>
        <taxon>Sar</taxon>
        <taxon>Alveolata</taxon>
        <taxon>Apicomplexa</taxon>
        <taxon>Aconoidasida</taxon>
        <taxon>Piroplasmida</taxon>
        <taxon>Babesiidae</taxon>
        <taxon>Babesia</taxon>
    </lineage>
</organism>
<dbReference type="InterPro" id="IPR013584">
    <property type="entry name" value="RAP"/>
</dbReference>
<dbReference type="Pfam" id="PF08373">
    <property type="entry name" value="RAP"/>
    <property type="match status" value="1"/>
</dbReference>
<dbReference type="Pfam" id="PF26172">
    <property type="entry name" value="RESC8"/>
    <property type="match status" value="1"/>
</dbReference>
<dbReference type="InterPro" id="IPR050870">
    <property type="entry name" value="FAST_kinase"/>
</dbReference>
<dbReference type="AlphaFoldDB" id="A0AAV4LYI5"/>
<feature type="region of interest" description="Disordered" evidence="1">
    <location>
        <begin position="284"/>
        <end position="309"/>
    </location>
</feature>
<feature type="domain" description="RAP" evidence="2">
    <location>
        <begin position="867"/>
        <end position="936"/>
    </location>
</feature>
<sequence length="1009" mass="113287">MDLNRVAANLPQNLLAPEELKKATREQLMGVYAALGLEDVRNRLDRDYVQQLLERTVFLGRALLPEDYARVFQRLCWKPEAASGFTAELNEGVRRLSCNFSHKQIAVILRAYASLGSRSLGTITELVKTFNKNVGDAEVWQLREVASALSTLRVPVTGHVESFYKSAVAHLPKHLKELHGDDIGIFLNAFSRQRVSHNEVLHFVDAHASRVIAEASHRNVALIANAFARAERHSQRLLQAVSERLHAEMKFIAERHGGTSSMEVVTPYIGANAVDSRVTSAPGVSGAVAANPRDTPEAQPTPDLQGPPVANNVTPLKIIDVAMIFNAFTKLEDDATKLLNAYIPWLNQHVDSEAPTLSLVLICHAYSRAGLSNRELFTRIAHVLVQRVNALNCQQLGLVAASFARAGQHVPLLFLRLADEVIYRGTVALKFKRYYFDFQSLEHLMQAFSRVGFRDQRVYCVLTTLLKRRLSTARPDEMSGDMIASMLTSMAPRKVDAFVPFITEAIVRTRDSTAYSTTALCRVLSALAKMKVSHAKIMDSLLKEVQDRVNEFQIPVLISTLKALAKLKRYSLALVRDVLKRCSLHLAHLTTLDIANLLSALSEFGFRNVSFLQKLAMCIKHRMNEFDRHQLYMIFTRLALLRTSDAELYKELLPRLLGHQHDFTEAQLADICVCYVYLLVHFDYLQRELHLQRVVRGAADHRRQQPPLEREDGQLKREPSSSTGHLASPAAGDWTHPALVPRVPYRMPDPATNVLPYGFKDHIVDAMLSHLGSKLDVATIFKVQTVHLYLKHIRPDIHSRMSSRALDVLRKCSAVKFALAEYMLTSSSVHREVSHFLNLMGVCHRNEVQFGPYLIDVVPETSLTPRVAIEYDGPTHFYAETTMRTAKSILKHEVTAFSTGHSAQILENSGWQVIHIPHQEWAQLVSAKQKIIYLDRVRCVYPRRKESADRKLYEGRAASTTTPLASRPPGAVQARHFSSGTHKKSRATSDALQLCNGGAATYSRSTSRY</sequence>
<evidence type="ECO:0000259" key="2">
    <source>
        <dbReference type="PROSITE" id="PS51286"/>
    </source>
</evidence>
<dbReference type="GO" id="GO:0003723">
    <property type="term" value="F:RNA binding"/>
    <property type="evidence" value="ECO:0007669"/>
    <property type="project" value="TreeGrafter"/>
</dbReference>
<protein>
    <submittedName>
        <fullName evidence="3">RAP protein, putative</fullName>
    </submittedName>
</protein>
<dbReference type="GO" id="GO:0000963">
    <property type="term" value="P:mitochondrial RNA processing"/>
    <property type="evidence" value="ECO:0007669"/>
    <property type="project" value="TreeGrafter"/>
</dbReference>
<gene>
    <name evidence="3" type="ORF">BcabD6B2_30040</name>
</gene>
<dbReference type="EMBL" id="BPLF01000002">
    <property type="protein sequence ID" value="GIX63569.1"/>
    <property type="molecule type" value="Genomic_DNA"/>
</dbReference>
<dbReference type="GeneID" id="94195050"/>
<feature type="compositionally biased region" description="Basic and acidic residues" evidence="1">
    <location>
        <begin position="700"/>
        <end position="719"/>
    </location>
</feature>
<dbReference type="PANTHER" id="PTHR21228:SF40">
    <property type="entry name" value="LD45607P"/>
    <property type="match status" value="1"/>
</dbReference>
<dbReference type="Gene3D" id="3.40.960.10">
    <property type="entry name" value="VSR Endonuclease"/>
    <property type="match status" value="1"/>
</dbReference>
<dbReference type="PANTHER" id="PTHR21228">
    <property type="entry name" value="FAST LEU-RICH DOMAIN-CONTAINING"/>
    <property type="match status" value="1"/>
</dbReference>
<dbReference type="RefSeq" id="XP_067715638.1">
    <property type="nucleotide sequence ID" value="XM_067859537.1"/>
</dbReference>
<dbReference type="SMART" id="SM00952">
    <property type="entry name" value="RAP"/>
    <property type="match status" value="1"/>
</dbReference>